<name>A0ABQ1PTJ0_9ENTE</name>
<dbReference type="SMART" id="SM01022">
    <property type="entry name" value="ASCH"/>
    <property type="match status" value="1"/>
</dbReference>
<reference evidence="3" key="1">
    <citation type="journal article" date="2019" name="Int. J. Syst. Evol. Microbiol.">
        <title>The Global Catalogue of Microorganisms (GCM) 10K type strain sequencing project: providing services to taxonomists for standard genome sequencing and annotation.</title>
        <authorList>
            <consortium name="The Broad Institute Genomics Platform"/>
            <consortium name="The Broad Institute Genome Sequencing Center for Infectious Disease"/>
            <person name="Wu L."/>
            <person name="Ma J."/>
        </authorList>
    </citation>
    <scope>NUCLEOTIDE SEQUENCE [LARGE SCALE GENOMIC DNA]</scope>
    <source>
        <strain evidence="3">CGMCC 1.15942</strain>
    </source>
</reference>
<proteinExistence type="predicted"/>
<sequence length="123" mass="14279">MESIFDEDTRKCVECGCTQNNACVGGCYWITDNLCSSCLENKADHDLKIGPEYFKDVLQGLKNFEIRRNDRNFKVDDIVNLREFENGRYTGRILTVEIIYITDFEQKEDYVVFGFVAILPDLN</sequence>
<dbReference type="Proteomes" id="UP000630615">
    <property type="component" value="Unassembled WGS sequence"/>
</dbReference>
<dbReference type="RefSeq" id="WP_088272000.1">
    <property type="nucleotide sequence ID" value="NZ_BMKI01000015.1"/>
</dbReference>
<dbReference type="SUPFAM" id="SSF88697">
    <property type="entry name" value="PUA domain-like"/>
    <property type="match status" value="1"/>
</dbReference>
<keyword evidence="3" id="KW-1185">Reference proteome</keyword>
<dbReference type="Gene3D" id="2.30.130.30">
    <property type="entry name" value="Hypothetical protein"/>
    <property type="match status" value="1"/>
</dbReference>
<protein>
    <recommendedName>
        <fullName evidence="1">ASCH domain-containing protein</fullName>
    </recommendedName>
</protein>
<feature type="domain" description="ASCH" evidence="1">
    <location>
        <begin position="47"/>
        <end position="117"/>
    </location>
</feature>
<dbReference type="EMBL" id="BMKI01000015">
    <property type="protein sequence ID" value="GGD03583.1"/>
    <property type="molecule type" value="Genomic_DNA"/>
</dbReference>
<evidence type="ECO:0000313" key="2">
    <source>
        <dbReference type="EMBL" id="GGD03583.1"/>
    </source>
</evidence>
<evidence type="ECO:0000313" key="3">
    <source>
        <dbReference type="Proteomes" id="UP000630615"/>
    </source>
</evidence>
<comment type="caution">
    <text evidence="2">The sequence shown here is derived from an EMBL/GenBank/DDBJ whole genome shotgun (WGS) entry which is preliminary data.</text>
</comment>
<dbReference type="InterPro" id="IPR007374">
    <property type="entry name" value="ASCH_domain"/>
</dbReference>
<dbReference type="InterPro" id="IPR015947">
    <property type="entry name" value="PUA-like_sf"/>
</dbReference>
<dbReference type="InterPro" id="IPR039440">
    <property type="entry name" value="DUF3850"/>
</dbReference>
<accession>A0ABQ1PTJ0</accession>
<dbReference type="Pfam" id="PF12961">
    <property type="entry name" value="DUF3850"/>
    <property type="match status" value="1"/>
</dbReference>
<organism evidence="2 3">
    <name type="scientific">Enterococcus wangshanyuanii</name>
    <dbReference type="NCBI Taxonomy" id="2005703"/>
    <lineage>
        <taxon>Bacteria</taxon>
        <taxon>Bacillati</taxon>
        <taxon>Bacillota</taxon>
        <taxon>Bacilli</taxon>
        <taxon>Lactobacillales</taxon>
        <taxon>Enterococcaceae</taxon>
        <taxon>Enterococcus</taxon>
    </lineage>
</organism>
<evidence type="ECO:0000259" key="1">
    <source>
        <dbReference type="SMART" id="SM01022"/>
    </source>
</evidence>
<gene>
    <name evidence="2" type="ORF">GCM10011573_36320</name>
</gene>